<name>A0AAU9NJI9_9ASTR</name>
<dbReference type="AlphaFoldDB" id="A0AAU9NJI9"/>
<comment type="caution">
    <text evidence="2">The sequence shown here is derived from an EMBL/GenBank/DDBJ whole genome shotgun (WGS) entry which is preliminary data.</text>
</comment>
<reference evidence="2 3" key="1">
    <citation type="submission" date="2022-01" db="EMBL/GenBank/DDBJ databases">
        <authorList>
            <person name="Xiong W."/>
            <person name="Schranz E."/>
        </authorList>
    </citation>
    <scope>NUCLEOTIDE SEQUENCE [LARGE SCALE GENOMIC DNA]</scope>
</reference>
<gene>
    <name evidence="2" type="ORF">LVIROSA_LOCUS24269</name>
</gene>
<dbReference type="PANTHER" id="PTHR31151">
    <property type="entry name" value="PROLINE-TRNA LIGASE (DUF1680)"/>
    <property type="match status" value="1"/>
</dbReference>
<evidence type="ECO:0000259" key="1">
    <source>
        <dbReference type="Pfam" id="PF07944"/>
    </source>
</evidence>
<proteinExistence type="predicted"/>
<dbReference type="InterPro" id="IPR012878">
    <property type="entry name" value="Beta-AFase-like_GH127_cat"/>
</dbReference>
<protein>
    <recommendedName>
        <fullName evidence="1">Non-reducing end beta-L-arabinofuranosidase-like GH127 catalytic domain-containing protein</fullName>
    </recommendedName>
</protein>
<evidence type="ECO:0000313" key="2">
    <source>
        <dbReference type="EMBL" id="CAH1437986.1"/>
    </source>
</evidence>
<sequence>MMIYRKIKNPHGKSQKAAEDFLNELLLSDVRLDPDSIYGEAQQTNLEYLLMLDVDRLIWSFRNTAGLPTIGTHYGGWESKDEELRGHYSSASAQMWASIGNNTLKEKMTAVIMASLVDQYLLAWNSLALKMVTHMADYFGKRVQNVLTRYTIERHWLSLNDVLYTLYTITADDISGYHANIHIPIVIGAQKRYEVTGDPLYKEIGIFFMDIVKASHMSESKRLASTLQIENEESCTTYNMLKLLEHLKLLDSVNGDHPLMISGAVMEQGLNHFRKWAIQYTLKKWQHHPVHIKLT</sequence>
<keyword evidence="3" id="KW-1185">Reference proteome</keyword>
<dbReference type="Proteomes" id="UP001157418">
    <property type="component" value="Unassembled WGS sequence"/>
</dbReference>
<feature type="domain" description="Non-reducing end beta-L-arabinofuranosidase-like GH127 catalytic" evidence="1">
    <location>
        <begin position="164"/>
        <end position="247"/>
    </location>
</feature>
<dbReference type="Pfam" id="PF07944">
    <property type="entry name" value="Beta-AFase-like_GH127_cat"/>
    <property type="match status" value="2"/>
</dbReference>
<accession>A0AAU9NJI9</accession>
<dbReference type="EMBL" id="CAKMRJ010004445">
    <property type="protein sequence ID" value="CAH1437986.1"/>
    <property type="molecule type" value="Genomic_DNA"/>
</dbReference>
<dbReference type="PANTHER" id="PTHR31151:SF0">
    <property type="entry name" value="PROLINE-TRNA LIGASE (DUF1680)"/>
    <property type="match status" value="1"/>
</dbReference>
<organism evidence="2 3">
    <name type="scientific">Lactuca virosa</name>
    <dbReference type="NCBI Taxonomy" id="75947"/>
    <lineage>
        <taxon>Eukaryota</taxon>
        <taxon>Viridiplantae</taxon>
        <taxon>Streptophyta</taxon>
        <taxon>Embryophyta</taxon>
        <taxon>Tracheophyta</taxon>
        <taxon>Spermatophyta</taxon>
        <taxon>Magnoliopsida</taxon>
        <taxon>eudicotyledons</taxon>
        <taxon>Gunneridae</taxon>
        <taxon>Pentapetalae</taxon>
        <taxon>asterids</taxon>
        <taxon>campanulids</taxon>
        <taxon>Asterales</taxon>
        <taxon>Asteraceae</taxon>
        <taxon>Cichorioideae</taxon>
        <taxon>Cichorieae</taxon>
        <taxon>Lactucinae</taxon>
        <taxon>Lactuca</taxon>
    </lineage>
</organism>
<feature type="domain" description="Non-reducing end beta-L-arabinofuranosidase-like GH127 catalytic" evidence="1">
    <location>
        <begin position="29"/>
        <end position="112"/>
    </location>
</feature>
<evidence type="ECO:0000313" key="3">
    <source>
        <dbReference type="Proteomes" id="UP001157418"/>
    </source>
</evidence>